<evidence type="ECO:0000313" key="4">
    <source>
        <dbReference type="Proteomes" id="UP000002605"/>
    </source>
</evidence>
<protein>
    <submittedName>
        <fullName evidence="3">Uncharacterized protein</fullName>
    </submittedName>
</protein>
<evidence type="ECO:0000313" key="2">
    <source>
        <dbReference type="CGD" id="CAL0000163646"/>
    </source>
</evidence>
<accession>B9WCA7</accession>
<dbReference type="Proteomes" id="UP000002605">
    <property type="component" value="Chromosome 2"/>
</dbReference>
<gene>
    <name evidence="2" type="ordered locus">Cd36_22500</name>
    <name evidence="3" type="ORF">CD36_22500</name>
</gene>
<name>B9WCA7_CANDC</name>
<dbReference type="VEuPathDB" id="FungiDB:CD36_22500"/>
<feature type="compositionally biased region" description="Low complexity" evidence="1">
    <location>
        <begin position="34"/>
        <end position="62"/>
    </location>
</feature>
<sequence length="130" mass="14626">MFDMFAIMQTEDKSYERTLTVSQIEELTQENTRQRQSQRNISNIISTSTAHSSSTTSNNSQQQHEEFSSAKSVATSQSEYSDDSVSSYTNASTKEQDFGQFDREGEFHQVEGSNRLTYPPPACIKGTCDV</sequence>
<dbReference type="KEGG" id="cdu:CD36_22500"/>
<dbReference type="CGD" id="CAL0000163646">
    <property type="gene designation" value="Cd36_22500"/>
</dbReference>
<dbReference type="HOGENOM" id="CLU_1937880_0_0_1"/>
<proteinExistence type="predicted"/>
<dbReference type="EMBL" id="FM992689">
    <property type="protein sequence ID" value="CAX44029.1"/>
    <property type="molecule type" value="Genomic_DNA"/>
</dbReference>
<keyword evidence="4" id="KW-1185">Reference proteome</keyword>
<reference evidence="3 4" key="1">
    <citation type="journal article" date="2009" name="Genome Res.">
        <title>Comparative genomics of the fungal pathogens Candida dubliniensis and Candida albicans.</title>
        <authorList>
            <person name="Jackson A.P."/>
            <person name="Gamble J.A."/>
            <person name="Yeomans T."/>
            <person name="Moran G.P."/>
            <person name="Saunders D."/>
            <person name="Harris D."/>
            <person name="Aslett M."/>
            <person name="Barrell J.F."/>
            <person name="Butler G."/>
            <person name="Citiulo F."/>
            <person name="Coleman D.C."/>
            <person name="de Groot P.W.J."/>
            <person name="Goodwin T.J."/>
            <person name="Quail M.A."/>
            <person name="McQuillan J."/>
            <person name="Munro C.A."/>
            <person name="Pain A."/>
            <person name="Poulter R.T."/>
            <person name="Rajandream M.A."/>
            <person name="Renauld H."/>
            <person name="Spiering M.J."/>
            <person name="Tivey A."/>
            <person name="Gow N.A.R."/>
            <person name="Barrell B."/>
            <person name="Sullivan D.J."/>
            <person name="Berriman M."/>
        </authorList>
    </citation>
    <scope>NUCLEOTIDE SEQUENCE [LARGE SCALE GENOMIC DNA]</scope>
    <source>
        <strain evidence="4">CD36 / ATCC MYA-646 / CBS 7987 / NCPF 3949 / NRRL Y-17841</strain>
    </source>
</reference>
<dbReference type="RefSeq" id="XP_002418724.1">
    <property type="nucleotide sequence ID" value="XM_002418679.1"/>
</dbReference>
<dbReference type="AlphaFoldDB" id="B9WCA7"/>
<organism evidence="3 4">
    <name type="scientific">Candida dubliniensis (strain CD36 / ATCC MYA-646 / CBS 7987 / NCPF 3949 / NRRL Y-17841)</name>
    <name type="common">Yeast</name>
    <dbReference type="NCBI Taxonomy" id="573826"/>
    <lineage>
        <taxon>Eukaryota</taxon>
        <taxon>Fungi</taxon>
        <taxon>Dikarya</taxon>
        <taxon>Ascomycota</taxon>
        <taxon>Saccharomycotina</taxon>
        <taxon>Pichiomycetes</taxon>
        <taxon>Debaryomycetaceae</taxon>
        <taxon>Candida/Lodderomyces clade</taxon>
        <taxon>Candida</taxon>
    </lineage>
</organism>
<feature type="region of interest" description="Disordered" evidence="1">
    <location>
        <begin position="26"/>
        <end position="120"/>
    </location>
</feature>
<evidence type="ECO:0000313" key="3">
    <source>
        <dbReference type="EMBL" id="CAX44029.1"/>
    </source>
</evidence>
<evidence type="ECO:0000256" key="1">
    <source>
        <dbReference type="SAM" id="MobiDB-lite"/>
    </source>
</evidence>
<dbReference type="GeneID" id="8046266"/>
<feature type="compositionally biased region" description="Low complexity" evidence="1">
    <location>
        <begin position="76"/>
        <end position="88"/>
    </location>
</feature>
<feature type="compositionally biased region" description="Basic and acidic residues" evidence="1">
    <location>
        <begin position="94"/>
        <end position="109"/>
    </location>
</feature>